<evidence type="ECO:0000313" key="3">
    <source>
        <dbReference type="Proteomes" id="UP001207440"/>
    </source>
</evidence>
<gene>
    <name evidence="2" type="ORF">OKE68_04335</name>
</gene>
<feature type="domain" description="PBSX phage terminase small subunit-like N-terminal" evidence="1">
    <location>
        <begin position="6"/>
        <end position="47"/>
    </location>
</feature>
<protein>
    <submittedName>
        <fullName evidence="2">DUF1804 family protein</fullName>
    </submittedName>
</protein>
<proteinExistence type="predicted"/>
<dbReference type="EMBL" id="JAOZYT010000019">
    <property type="protein sequence ID" value="MCW0523544.1"/>
    <property type="molecule type" value="Genomic_DNA"/>
</dbReference>
<dbReference type="RefSeq" id="WP_064970226.1">
    <property type="nucleotide sequence ID" value="NZ_CP029760.1"/>
</dbReference>
<organism evidence="2 3">
    <name type="scientific">Riemerella anatipestifer</name>
    <name type="common">Moraxella anatipestifer</name>
    <dbReference type="NCBI Taxonomy" id="34085"/>
    <lineage>
        <taxon>Bacteria</taxon>
        <taxon>Pseudomonadati</taxon>
        <taxon>Bacteroidota</taxon>
        <taxon>Flavobacteriia</taxon>
        <taxon>Flavobacteriales</taxon>
        <taxon>Weeksellaceae</taxon>
        <taxon>Riemerella</taxon>
    </lineage>
</organism>
<comment type="caution">
    <text evidence="2">The sequence shown here is derived from an EMBL/GenBank/DDBJ whole genome shotgun (WGS) entry which is preliminary data.</text>
</comment>
<dbReference type="Pfam" id="PF10668">
    <property type="entry name" value="Phage_terminase"/>
    <property type="match status" value="1"/>
</dbReference>
<dbReference type="InterPro" id="IPR018925">
    <property type="entry name" value="XtmA-like_N"/>
</dbReference>
<dbReference type="AlphaFoldDB" id="A0AAP3AQE5"/>
<dbReference type="Proteomes" id="UP001207440">
    <property type="component" value="Unassembled WGS sequence"/>
</dbReference>
<sequence>MAKTQTRLKAAEFYIENIEATLKEVAEHFKVTEKTVGNWARQDDWEAQRLDFHASPTVIKQRLQQEALNLTEGGKPKFNADAVNKIMAAIDRLEKRADPIVVHKILKDLDNFISEIDPDFAKECTTFHKQFLQHRISLEQ</sequence>
<name>A0AAP3AQE5_RIEAN</name>
<reference evidence="2" key="1">
    <citation type="submission" date="2022-10" db="EMBL/GenBank/DDBJ databases">
        <title>Sifting through the core-genome to identify putative cross-protective antigens against Riemerella anatipestifer.</title>
        <authorList>
            <person name="Zheng X."/>
            <person name="Zhang W."/>
        </authorList>
    </citation>
    <scope>NUCLEOTIDE SEQUENCE</scope>
    <source>
        <strain evidence="2">ZWRA178</strain>
    </source>
</reference>
<evidence type="ECO:0000313" key="2">
    <source>
        <dbReference type="EMBL" id="MCW0523544.1"/>
    </source>
</evidence>
<accession>A0AAP3AQE5</accession>
<evidence type="ECO:0000259" key="1">
    <source>
        <dbReference type="Pfam" id="PF10668"/>
    </source>
</evidence>